<sequence>MAVNLSVWVDSFLNGSVPMTLNWSPSPPIWVTPTFTVAAQCRVGATLVLFVFAAVSNLSVLISVCWGRGYRLAAHLRPLIASLASADLIMTFVVIPLDAVWNVTVQWYAGDVMCKLLCFLKLFAMHSAAFILVVVSLDRHRAILHPLDSLDAGVRNRRMLLVAWTLSLLLSSPQLFIFRTIKADGVDFTQCVTHGSFQYRWQETTYNMFHFVTLYVVPLLVMTYCYTRIFIKINEQMHKNKGVSSPYIVYVKLQAELNPLIYRLGTLRTKTTPQKTENTQQKKSAMMTNGVLSLWFLIKSCSIVHKSPYFH</sequence>
<evidence type="ECO:0000256" key="1">
    <source>
        <dbReference type="ARBA" id="ARBA00004651"/>
    </source>
</evidence>
<keyword evidence="8 10" id="KW-0675">Receptor</keyword>
<proteinExistence type="inferred from homology"/>
<dbReference type="PANTHER" id="PTHR24241">
    <property type="entry name" value="NEUROPEPTIDE RECEPTOR-RELATED G-PROTEIN COUPLED RECEPTOR"/>
    <property type="match status" value="1"/>
</dbReference>
<dbReference type="Pfam" id="PF00001">
    <property type="entry name" value="7tm_1"/>
    <property type="match status" value="1"/>
</dbReference>
<evidence type="ECO:0000256" key="3">
    <source>
        <dbReference type="ARBA" id="ARBA00022692"/>
    </source>
</evidence>
<evidence type="ECO:0000256" key="6">
    <source>
        <dbReference type="ARBA" id="ARBA00023136"/>
    </source>
</evidence>
<feature type="transmembrane region" description="Helical" evidence="11">
    <location>
        <begin position="79"/>
        <end position="99"/>
    </location>
</feature>
<feature type="transmembrane region" description="Helical" evidence="11">
    <location>
        <begin position="159"/>
        <end position="178"/>
    </location>
</feature>
<reference evidence="13" key="2">
    <citation type="submission" date="2025-08" db="UniProtKB">
        <authorList>
            <consortium name="Ensembl"/>
        </authorList>
    </citation>
    <scope>IDENTIFICATION</scope>
</reference>
<dbReference type="Gene3D" id="1.20.1070.10">
    <property type="entry name" value="Rhodopsin 7-helix transmembrane proteins"/>
    <property type="match status" value="1"/>
</dbReference>
<dbReference type="PANTHER" id="PTHR24241:SF183">
    <property type="entry name" value="GONADOTROPIN RELEASING HORMONE RECEPTOR"/>
    <property type="match status" value="1"/>
</dbReference>
<dbReference type="AlphaFoldDB" id="A0A8C5DPR3"/>
<comment type="similarity">
    <text evidence="10">Belongs to the G-protein coupled receptor 1 family.</text>
</comment>
<keyword evidence="2" id="KW-1003">Cell membrane</keyword>
<organism evidence="13 14">
    <name type="scientific">Gouania willdenowi</name>
    <name type="common">Blunt-snouted clingfish</name>
    <name type="synonym">Lepadogaster willdenowi</name>
    <dbReference type="NCBI Taxonomy" id="441366"/>
    <lineage>
        <taxon>Eukaryota</taxon>
        <taxon>Metazoa</taxon>
        <taxon>Chordata</taxon>
        <taxon>Craniata</taxon>
        <taxon>Vertebrata</taxon>
        <taxon>Euteleostomi</taxon>
        <taxon>Actinopterygii</taxon>
        <taxon>Neopterygii</taxon>
        <taxon>Teleostei</taxon>
        <taxon>Neoteleostei</taxon>
        <taxon>Acanthomorphata</taxon>
        <taxon>Ovalentaria</taxon>
        <taxon>Blenniimorphae</taxon>
        <taxon>Blenniiformes</taxon>
        <taxon>Gobiesocoidei</taxon>
        <taxon>Gobiesocidae</taxon>
        <taxon>Gobiesocinae</taxon>
        <taxon>Gouania</taxon>
    </lineage>
</organism>
<feature type="domain" description="G-protein coupled receptors family 1 profile" evidence="12">
    <location>
        <begin position="44"/>
        <end position="298"/>
    </location>
</feature>
<dbReference type="InterPro" id="IPR000276">
    <property type="entry name" value="GPCR_Rhodpsn"/>
</dbReference>
<dbReference type="SUPFAM" id="SSF81321">
    <property type="entry name" value="Family A G protein-coupled receptor-like"/>
    <property type="match status" value="1"/>
</dbReference>
<keyword evidence="7" id="KW-1015">Disulfide bond</keyword>
<reference evidence="13" key="1">
    <citation type="submission" date="2020-06" db="EMBL/GenBank/DDBJ databases">
        <authorList>
            <consortium name="Wellcome Sanger Institute Data Sharing"/>
        </authorList>
    </citation>
    <scope>NUCLEOTIDE SEQUENCE [LARGE SCALE GENOMIC DNA]</scope>
</reference>
<dbReference type="GO" id="GO:0032870">
    <property type="term" value="P:cellular response to hormone stimulus"/>
    <property type="evidence" value="ECO:0007669"/>
    <property type="project" value="TreeGrafter"/>
</dbReference>
<dbReference type="GO" id="GO:0005886">
    <property type="term" value="C:plasma membrane"/>
    <property type="evidence" value="ECO:0007669"/>
    <property type="project" value="UniProtKB-SubCell"/>
</dbReference>
<feature type="transmembrane region" description="Helical" evidence="11">
    <location>
        <begin position="208"/>
        <end position="231"/>
    </location>
</feature>
<dbReference type="GO" id="GO:0042277">
    <property type="term" value="F:peptide binding"/>
    <property type="evidence" value="ECO:0007669"/>
    <property type="project" value="TreeGrafter"/>
</dbReference>
<accession>A0A8C5DPR3</accession>
<keyword evidence="6 11" id="KW-0472">Membrane</keyword>
<dbReference type="PROSITE" id="PS50262">
    <property type="entry name" value="G_PROTEIN_RECEP_F1_2"/>
    <property type="match status" value="1"/>
</dbReference>
<keyword evidence="4 11" id="KW-1133">Transmembrane helix</keyword>
<dbReference type="PRINTS" id="PR00529">
    <property type="entry name" value="GNADOTRPHINR"/>
</dbReference>
<dbReference type="Proteomes" id="UP000694680">
    <property type="component" value="Chromosome 11"/>
</dbReference>
<evidence type="ECO:0000256" key="8">
    <source>
        <dbReference type="ARBA" id="ARBA00023170"/>
    </source>
</evidence>
<evidence type="ECO:0000259" key="12">
    <source>
        <dbReference type="PROSITE" id="PS50262"/>
    </source>
</evidence>
<keyword evidence="14" id="KW-1185">Reference proteome</keyword>
<protein>
    <recommendedName>
        <fullName evidence="12">G-protein coupled receptors family 1 profile domain-containing protein</fullName>
    </recommendedName>
</protein>
<dbReference type="GO" id="GO:0004930">
    <property type="term" value="F:G protein-coupled receptor activity"/>
    <property type="evidence" value="ECO:0007669"/>
    <property type="project" value="UniProtKB-KW"/>
</dbReference>
<feature type="transmembrane region" description="Helical" evidence="11">
    <location>
        <begin position="43"/>
        <end position="67"/>
    </location>
</feature>
<evidence type="ECO:0000256" key="9">
    <source>
        <dbReference type="ARBA" id="ARBA00023224"/>
    </source>
</evidence>
<keyword evidence="5 10" id="KW-0297">G-protein coupled receptor</keyword>
<reference evidence="13" key="3">
    <citation type="submission" date="2025-09" db="UniProtKB">
        <authorList>
            <consortium name="Ensembl"/>
        </authorList>
    </citation>
    <scope>IDENTIFICATION</scope>
</reference>
<dbReference type="InterPro" id="IPR001658">
    <property type="entry name" value="GphnRH_fam_rcpt"/>
</dbReference>
<comment type="subcellular location">
    <subcellularLocation>
        <location evidence="1">Cell membrane</location>
        <topology evidence="1">Multi-pass membrane protein</topology>
    </subcellularLocation>
</comment>
<evidence type="ECO:0000313" key="13">
    <source>
        <dbReference type="Ensembl" id="ENSGWIP00000008501.1"/>
    </source>
</evidence>
<dbReference type="InterPro" id="IPR017452">
    <property type="entry name" value="GPCR_Rhodpsn_7TM"/>
</dbReference>
<evidence type="ECO:0000256" key="11">
    <source>
        <dbReference type="SAM" id="Phobius"/>
    </source>
</evidence>
<dbReference type="PRINTS" id="PR00237">
    <property type="entry name" value="GPCRRHODOPSN"/>
</dbReference>
<keyword evidence="3 10" id="KW-0812">Transmembrane</keyword>
<dbReference type="Ensembl" id="ENSGWIT00000009497.1">
    <property type="protein sequence ID" value="ENSGWIP00000008501.1"/>
    <property type="gene ID" value="ENSGWIG00000005049.1"/>
</dbReference>
<evidence type="ECO:0000256" key="5">
    <source>
        <dbReference type="ARBA" id="ARBA00023040"/>
    </source>
</evidence>
<evidence type="ECO:0000313" key="14">
    <source>
        <dbReference type="Proteomes" id="UP000694680"/>
    </source>
</evidence>
<dbReference type="PROSITE" id="PS00237">
    <property type="entry name" value="G_PROTEIN_RECEP_F1_1"/>
    <property type="match status" value="1"/>
</dbReference>
<evidence type="ECO:0000256" key="2">
    <source>
        <dbReference type="ARBA" id="ARBA00022475"/>
    </source>
</evidence>
<keyword evidence="9 10" id="KW-0807">Transducer</keyword>
<evidence type="ECO:0000256" key="10">
    <source>
        <dbReference type="RuleBase" id="RU000688"/>
    </source>
</evidence>
<evidence type="ECO:0000256" key="7">
    <source>
        <dbReference type="ARBA" id="ARBA00023157"/>
    </source>
</evidence>
<feature type="transmembrane region" description="Helical" evidence="11">
    <location>
        <begin position="119"/>
        <end position="138"/>
    </location>
</feature>
<dbReference type="GO" id="GO:0016500">
    <property type="term" value="F:protein-hormone receptor activity"/>
    <property type="evidence" value="ECO:0007669"/>
    <property type="project" value="InterPro"/>
</dbReference>
<name>A0A8C5DPR3_GOUWI</name>
<evidence type="ECO:0000256" key="4">
    <source>
        <dbReference type="ARBA" id="ARBA00022989"/>
    </source>
</evidence>